<evidence type="ECO:0000313" key="3">
    <source>
        <dbReference type="Proteomes" id="UP000789739"/>
    </source>
</evidence>
<reference evidence="2" key="1">
    <citation type="submission" date="2021-06" db="EMBL/GenBank/DDBJ databases">
        <authorList>
            <person name="Kallberg Y."/>
            <person name="Tangrot J."/>
            <person name="Rosling A."/>
        </authorList>
    </citation>
    <scope>NUCLEOTIDE SEQUENCE</scope>
    <source>
        <strain evidence="2">BR232B</strain>
    </source>
</reference>
<feature type="signal peptide" evidence="1">
    <location>
        <begin position="1"/>
        <end position="22"/>
    </location>
</feature>
<dbReference type="OrthoDB" id="2419552at2759"/>
<proteinExistence type="predicted"/>
<dbReference type="Proteomes" id="UP000789739">
    <property type="component" value="Unassembled WGS sequence"/>
</dbReference>
<feature type="non-terminal residue" evidence="2">
    <location>
        <position position="1"/>
    </location>
</feature>
<protein>
    <submittedName>
        <fullName evidence="2">11220_t:CDS:1</fullName>
    </submittedName>
</protein>
<accession>A0A9N9DPY8</accession>
<organism evidence="2 3">
    <name type="scientific">Paraglomus brasilianum</name>
    <dbReference type="NCBI Taxonomy" id="144538"/>
    <lineage>
        <taxon>Eukaryota</taxon>
        <taxon>Fungi</taxon>
        <taxon>Fungi incertae sedis</taxon>
        <taxon>Mucoromycota</taxon>
        <taxon>Glomeromycotina</taxon>
        <taxon>Glomeromycetes</taxon>
        <taxon>Paraglomerales</taxon>
        <taxon>Paraglomeraceae</taxon>
        <taxon>Paraglomus</taxon>
    </lineage>
</organism>
<keyword evidence="3" id="KW-1185">Reference proteome</keyword>
<dbReference type="AlphaFoldDB" id="A0A9N9DPY8"/>
<sequence length="91" mass="9953">MKFQSIIVFIIVSLAFGSHVQALCEIFLKGTYKHQTGGQSGCFGADFNDPISVASVSIPRTSYKFYSGYNCKGSILATGIDTTNFDPRIQF</sequence>
<feature type="chain" id="PRO_5040295748" evidence="1">
    <location>
        <begin position="23"/>
        <end position="91"/>
    </location>
</feature>
<evidence type="ECO:0000256" key="1">
    <source>
        <dbReference type="SAM" id="SignalP"/>
    </source>
</evidence>
<keyword evidence="1" id="KW-0732">Signal</keyword>
<gene>
    <name evidence="2" type="ORF">PBRASI_LOCUS9913</name>
</gene>
<dbReference type="EMBL" id="CAJVPI010002460">
    <property type="protein sequence ID" value="CAG8643709.1"/>
    <property type="molecule type" value="Genomic_DNA"/>
</dbReference>
<comment type="caution">
    <text evidence="2">The sequence shown here is derived from an EMBL/GenBank/DDBJ whole genome shotgun (WGS) entry which is preliminary data.</text>
</comment>
<name>A0A9N9DPY8_9GLOM</name>
<evidence type="ECO:0000313" key="2">
    <source>
        <dbReference type="EMBL" id="CAG8643709.1"/>
    </source>
</evidence>